<organism evidence="2 3">
    <name type="scientific">Symbiodinium necroappetens</name>
    <dbReference type="NCBI Taxonomy" id="1628268"/>
    <lineage>
        <taxon>Eukaryota</taxon>
        <taxon>Sar</taxon>
        <taxon>Alveolata</taxon>
        <taxon>Dinophyceae</taxon>
        <taxon>Suessiales</taxon>
        <taxon>Symbiodiniaceae</taxon>
        <taxon>Symbiodinium</taxon>
    </lineage>
</organism>
<evidence type="ECO:0000313" key="3">
    <source>
        <dbReference type="Proteomes" id="UP000601435"/>
    </source>
</evidence>
<dbReference type="EMBL" id="CAJNJA010042607">
    <property type="protein sequence ID" value="CAE7785486.1"/>
    <property type="molecule type" value="Genomic_DNA"/>
</dbReference>
<dbReference type="OrthoDB" id="414666at2759"/>
<comment type="caution">
    <text evidence="2">The sequence shown here is derived from an EMBL/GenBank/DDBJ whole genome shotgun (WGS) entry which is preliminary data.</text>
</comment>
<dbReference type="SUPFAM" id="SSF56219">
    <property type="entry name" value="DNase I-like"/>
    <property type="match status" value="1"/>
</dbReference>
<name>A0A812YJN5_9DINO</name>
<dbReference type="AlphaFoldDB" id="A0A812YJN5"/>
<evidence type="ECO:0000256" key="1">
    <source>
        <dbReference type="SAM" id="SignalP"/>
    </source>
</evidence>
<dbReference type="InterPro" id="IPR036691">
    <property type="entry name" value="Endo/exonu/phosph_ase_sf"/>
</dbReference>
<feature type="signal peptide" evidence="1">
    <location>
        <begin position="1"/>
        <end position="17"/>
    </location>
</feature>
<accession>A0A812YJN5</accession>
<feature type="chain" id="PRO_5032314132" evidence="1">
    <location>
        <begin position="18"/>
        <end position="405"/>
    </location>
</feature>
<keyword evidence="3" id="KW-1185">Reference proteome</keyword>
<sequence length="405" mass="45665">MHWWGILLLFSLRLCGGHEGGDFAMEVTEVAPDNMNSNTNYATKHHGVWAQGDFGLITSSNKQKILKRSFNRACRRALLQGSTTYKGRIFTASDVPSAYRGQQAATSSPAQPADARSHAAPFSSTFCLTRKPRPPKPRLRYLVWNAGGLPYDEFMIWASTAAYDVLIITETRMSFSSEWEVPGWSCVHTGHKFAGVLIMVARSYCPPDRLSWSEVQKGRLIHVRLHLSTTINIIGVYQHVWDTGKSTCISQRQQVWDALSQVLQLCPARAITLLLGDFNTDCEPLRGHVGPAHVHQRIPSCQRFGDRDRLHTCLHDFQLVALNTWHGWQPTYEFRGSRHLPLAGSIPARWTPSTADFVISPSAPLRRLRIQSPGPFSNRTSWDRRGWHLRSAFQVISSCEDSSSW</sequence>
<keyword evidence="1" id="KW-0732">Signal</keyword>
<protein>
    <submittedName>
        <fullName evidence="2">Pol protein</fullName>
    </submittedName>
</protein>
<dbReference type="Gene3D" id="3.60.10.10">
    <property type="entry name" value="Endonuclease/exonuclease/phosphatase"/>
    <property type="match status" value="1"/>
</dbReference>
<dbReference type="Proteomes" id="UP000601435">
    <property type="component" value="Unassembled WGS sequence"/>
</dbReference>
<proteinExistence type="predicted"/>
<reference evidence="2" key="1">
    <citation type="submission" date="2021-02" db="EMBL/GenBank/DDBJ databases">
        <authorList>
            <person name="Dougan E. K."/>
            <person name="Rhodes N."/>
            <person name="Thang M."/>
            <person name="Chan C."/>
        </authorList>
    </citation>
    <scope>NUCLEOTIDE SEQUENCE</scope>
</reference>
<evidence type="ECO:0000313" key="2">
    <source>
        <dbReference type="EMBL" id="CAE7785486.1"/>
    </source>
</evidence>
<gene>
    <name evidence="2" type="primary">Pol</name>
    <name evidence="2" type="ORF">SNEC2469_LOCUS23042</name>
</gene>